<dbReference type="Pfam" id="PF13612">
    <property type="entry name" value="DDE_Tnp_1_3"/>
    <property type="match status" value="1"/>
</dbReference>
<dbReference type="EMBL" id="JASJOT010000006">
    <property type="protein sequence ID" value="MDJ1493674.1"/>
    <property type="molecule type" value="Genomic_DNA"/>
</dbReference>
<dbReference type="InterPro" id="IPR025668">
    <property type="entry name" value="Tnp_DDE_dom"/>
</dbReference>
<organism evidence="2 3">
    <name type="scientific">Xanthocytophaga flava</name>
    <dbReference type="NCBI Taxonomy" id="3048013"/>
    <lineage>
        <taxon>Bacteria</taxon>
        <taxon>Pseudomonadati</taxon>
        <taxon>Bacteroidota</taxon>
        <taxon>Cytophagia</taxon>
        <taxon>Cytophagales</taxon>
        <taxon>Rhodocytophagaceae</taxon>
        <taxon>Xanthocytophaga</taxon>
    </lineage>
</organism>
<keyword evidence="3" id="KW-1185">Reference proteome</keyword>
<accession>A0ABT7CLZ8</accession>
<evidence type="ECO:0000313" key="3">
    <source>
        <dbReference type="Proteomes" id="UP001228581"/>
    </source>
</evidence>
<protein>
    <submittedName>
        <fullName evidence="2">Transposase</fullName>
    </submittedName>
</protein>
<evidence type="ECO:0000313" key="2">
    <source>
        <dbReference type="EMBL" id="MDJ1493674.1"/>
    </source>
</evidence>
<gene>
    <name evidence="2" type="ORF">QNI19_12095</name>
</gene>
<dbReference type="Proteomes" id="UP001228581">
    <property type="component" value="Unassembled WGS sequence"/>
</dbReference>
<reference evidence="2 3" key="1">
    <citation type="submission" date="2023-05" db="EMBL/GenBank/DDBJ databases">
        <authorList>
            <person name="Zhang X."/>
        </authorList>
    </citation>
    <scope>NUCLEOTIDE SEQUENCE [LARGE SCALE GENOMIC DNA]</scope>
    <source>
        <strain evidence="2 3">DM2B3-1</strain>
    </source>
</reference>
<sequence length="92" mass="10455">MNQIRFTRFKLHLVINVYGHIVNYNFTTGNVADNNGGLLQKLLKGLDGLCVGDKGYNTRLFDYFYSQGLQLLVKPKKKSIQKAFHCCIISSI</sequence>
<evidence type="ECO:0000259" key="1">
    <source>
        <dbReference type="Pfam" id="PF13612"/>
    </source>
</evidence>
<comment type="caution">
    <text evidence="2">The sequence shown here is derived from an EMBL/GenBank/DDBJ whole genome shotgun (WGS) entry which is preliminary data.</text>
</comment>
<feature type="domain" description="Transposase DDE" evidence="1">
    <location>
        <begin position="6"/>
        <end position="83"/>
    </location>
</feature>
<dbReference type="RefSeq" id="WP_313996099.1">
    <property type="nucleotide sequence ID" value="NZ_JASJOT010000006.1"/>
</dbReference>
<proteinExistence type="predicted"/>
<name>A0ABT7CLZ8_9BACT</name>